<dbReference type="Gene3D" id="3.40.80.10">
    <property type="entry name" value="Peptidoglycan recognition protein-like"/>
    <property type="match status" value="1"/>
</dbReference>
<dbReference type="AlphaFoldDB" id="A0A6M8SY60"/>
<dbReference type="RefSeq" id="WP_173534641.1">
    <property type="nucleotide sequence ID" value="NZ_CP054143.1"/>
</dbReference>
<dbReference type="CDD" id="cd06583">
    <property type="entry name" value="PGRP"/>
    <property type="match status" value="1"/>
</dbReference>
<accession>A0A6M8SY60</accession>
<dbReference type="KEGG" id="dee:HQN60_07640"/>
<dbReference type="EMBL" id="CP054143">
    <property type="protein sequence ID" value="QKJ68140.1"/>
    <property type="molecule type" value="Genomic_DNA"/>
</dbReference>
<evidence type="ECO:0000256" key="7">
    <source>
        <dbReference type="ARBA" id="ARBA00022723"/>
    </source>
</evidence>
<evidence type="ECO:0000256" key="12">
    <source>
        <dbReference type="ARBA" id="ARBA00042615"/>
    </source>
</evidence>
<dbReference type="SUPFAM" id="SSF55846">
    <property type="entry name" value="N-acetylmuramoyl-L-alanine amidase-like"/>
    <property type="match status" value="1"/>
</dbReference>
<dbReference type="SMART" id="SM00644">
    <property type="entry name" value="Ami_2"/>
    <property type="match status" value="1"/>
</dbReference>
<evidence type="ECO:0000256" key="1">
    <source>
        <dbReference type="ARBA" id="ARBA00001561"/>
    </source>
</evidence>
<evidence type="ECO:0000256" key="8">
    <source>
        <dbReference type="ARBA" id="ARBA00022801"/>
    </source>
</evidence>
<dbReference type="EC" id="3.5.1.28" evidence="5"/>
<dbReference type="InterPro" id="IPR051206">
    <property type="entry name" value="NAMLAA_amidase_2"/>
</dbReference>
<keyword evidence="8 14" id="KW-0378">Hydrolase</keyword>
<dbReference type="GO" id="GO:0009254">
    <property type="term" value="P:peptidoglycan turnover"/>
    <property type="evidence" value="ECO:0007669"/>
    <property type="project" value="TreeGrafter"/>
</dbReference>
<evidence type="ECO:0000256" key="10">
    <source>
        <dbReference type="ARBA" id="ARBA00023316"/>
    </source>
</evidence>
<dbReference type="PANTHER" id="PTHR30417:SF4">
    <property type="entry name" value="1,6-ANHYDRO-N-ACETYLMURAMYL-L-ALANINE AMIDASE AMPD"/>
    <property type="match status" value="1"/>
</dbReference>
<dbReference type="GO" id="GO:0046872">
    <property type="term" value="F:metal ion binding"/>
    <property type="evidence" value="ECO:0007669"/>
    <property type="project" value="UniProtKB-KW"/>
</dbReference>
<dbReference type="GO" id="GO:0071555">
    <property type="term" value="P:cell wall organization"/>
    <property type="evidence" value="ECO:0007669"/>
    <property type="project" value="UniProtKB-KW"/>
</dbReference>
<keyword evidence="10" id="KW-0961">Cell wall biogenesis/degradation</keyword>
<evidence type="ECO:0000256" key="5">
    <source>
        <dbReference type="ARBA" id="ARBA00011901"/>
    </source>
</evidence>
<keyword evidence="15" id="KW-1185">Reference proteome</keyword>
<dbReference type="Pfam" id="PF01510">
    <property type="entry name" value="Amidase_2"/>
    <property type="match status" value="1"/>
</dbReference>
<dbReference type="InterPro" id="IPR036505">
    <property type="entry name" value="Amidase/PGRP_sf"/>
</dbReference>
<gene>
    <name evidence="14" type="primary">ampD</name>
    <name evidence="14" type="ORF">HQN60_07640</name>
</gene>
<evidence type="ECO:0000256" key="11">
    <source>
        <dbReference type="ARBA" id="ARBA00039257"/>
    </source>
</evidence>
<evidence type="ECO:0000256" key="9">
    <source>
        <dbReference type="ARBA" id="ARBA00022833"/>
    </source>
</evidence>
<comment type="cofactor">
    <cofactor evidence="2">
        <name>Zn(2+)</name>
        <dbReference type="ChEBI" id="CHEBI:29105"/>
    </cofactor>
</comment>
<feature type="domain" description="N-acetylmuramoyl-L-alanine amidase" evidence="13">
    <location>
        <begin position="20"/>
        <end position="173"/>
    </location>
</feature>
<evidence type="ECO:0000256" key="3">
    <source>
        <dbReference type="ARBA" id="ARBA00004496"/>
    </source>
</evidence>
<proteinExistence type="inferred from homology"/>
<keyword evidence="7" id="KW-0479">Metal-binding</keyword>
<evidence type="ECO:0000313" key="15">
    <source>
        <dbReference type="Proteomes" id="UP000504844"/>
    </source>
</evidence>
<comment type="catalytic activity">
    <reaction evidence="1">
        <text>Hydrolyzes the link between N-acetylmuramoyl residues and L-amino acid residues in certain cell-wall glycopeptides.</text>
        <dbReference type="EC" id="3.5.1.28"/>
    </reaction>
</comment>
<dbReference type="InterPro" id="IPR002502">
    <property type="entry name" value="Amidase_domain"/>
</dbReference>
<organism evidence="14 15">
    <name type="scientific">Deefgea piscis</name>
    <dbReference type="NCBI Taxonomy" id="2739061"/>
    <lineage>
        <taxon>Bacteria</taxon>
        <taxon>Pseudomonadati</taxon>
        <taxon>Pseudomonadota</taxon>
        <taxon>Betaproteobacteria</taxon>
        <taxon>Neisseriales</taxon>
        <taxon>Chitinibacteraceae</taxon>
        <taxon>Deefgea</taxon>
    </lineage>
</organism>
<evidence type="ECO:0000256" key="6">
    <source>
        <dbReference type="ARBA" id="ARBA00022490"/>
    </source>
</evidence>
<dbReference type="PANTHER" id="PTHR30417">
    <property type="entry name" value="N-ACETYLMURAMOYL-L-ALANINE AMIDASE AMID"/>
    <property type="match status" value="1"/>
</dbReference>
<evidence type="ECO:0000313" key="14">
    <source>
        <dbReference type="EMBL" id="QKJ68140.1"/>
    </source>
</evidence>
<name>A0A6M8SY60_9NEIS</name>
<comment type="similarity">
    <text evidence="4">Belongs to the N-acetylmuramoyl-L-alanine amidase 2 family.</text>
</comment>
<comment type="subcellular location">
    <subcellularLocation>
        <location evidence="3">Cytoplasm</location>
    </subcellularLocation>
</comment>
<evidence type="ECO:0000259" key="13">
    <source>
        <dbReference type="SMART" id="SM00644"/>
    </source>
</evidence>
<dbReference type="GO" id="GO:0009253">
    <property type="term" value="P:peptidoglycan catabolic process"/>
    <property type="evidence" value="ECO:0007669"/>
    <property type="project" value="InterPro"/>
</dbReference>
<dbReference type="Proteomes" id="UP000504844">
    <property type="component" value="Chromosome"/>
</dbReference>
<reference evidence="14 15" key="1">
    <citation type="submission" date="2020-05" db="EMBL/GenBank/DDBJ databases">
        <title>Complete genome sequence of Deefgea sp. D17.</title>
        <authorList>
            <person name="Bae J.-W."/>
            <person name="Han J.E."/>
        </authorList>
    </citation>
    <scope>NUCLEOTIDE SEQUENCE [LARGE SCALE GENOMIC DNA]</scope>
    <source>
        <strain evidence="14 15">D17</strain>
    </source>
</reference>
<protein>
    <recommendedName>
        <fullName evidence="11">1,6-anhydro-N-acetylmuramyl-L-alanine amidase AmpD</fullName>
        <ecNumber evidence="5">3.5.1.28</ecNumber>
    </recommendedName>
    <alternativeName>
        <fullName evidence="12">N-acetylmuramoyl-L-alanine amidase</fullName>
    </alternativeName>
</protein>
<dbReference type="GO" id="GO:0005737">
    <property type="term" value="C:cytoplasm"/>
    <property type="evidence" value="ECO:0007669"/>
    <property type="project" value="UniProtKB-SubCell"/>
</dbReference>
<evidence type="ECO:0000256" key="2">
    <source>
        <dbReference type="ARBA" id="ARBA00001947"/>
    </source>
</evidence>
<dbReference type="GO" id="GO:0008745">
    <property type="term" value="F:N-acetylmuramoyl-L-alanine amidase activity"/>
    <property type="evidence" value="ECO:0007669"/>
    <property type="project" value="UniProtKB-EC"/>
</dbReference>
<sequence length="197" mass="21985">MLQFEIDELGWCNAAKRIPSPNCDARPAGQAPDMLVIHNIHLPPQPAGALEFTGSDIERLFTNTLEVADHACYAELAQLRVSAHFLIRRSGEILQFVPCELRAWHAGVSRWQARERCNDFSIGIEMEGSDFVPFMPAQYTALNSLAAALQRRYPLAFLLGHSEIAPERKTDPGPYFNWNALAAPILELRQTGNISQS</sequence>
<dbReference type="NCBIfam" id="NF008758">
    <property type="entry name" value="PRK11789.1"/>
    <property type="match status" value="1"/>
</dbReference>
<keyword evidence="9" id="KW-0862">Zinc</keyword>
<keyword evidence="6" id="KW-0963">Cytoplasm</keyword>
<evidence type="ECO:0000256" key="4">
    <source>
        <dbReference type="ARBA" id="ARBA00007553"/>
    </source>
</evidence>